<name>K7Z4T8_9PROT</name>
<keyword evidence="3" id="KW-1185">Reference proteome</keyword>
<organism evidence="2 3">
    <name type="scientific">Candidatus Endolissoclinum faulkneri L2</name>
    <dbReference type="NCBI Taxonomy" id="1193729"/>
    <lineage>
        <taxon>Bacteria</taxon>
        <taxon>Pseudomonadati</taxon>
        <taxon>Pseudomonadota</taxon>
        <taxon>Alphaproteobacteria</taxon>
        <taxon>Rhodospirillales</taxon>
        <taxon>Rhodospirillaceae</taxon>
        <taxon>Candidatus Endolissoclinum</taxon>
    </lineage>
</organism>
<reference evidence="2 3" key="1">
    <citation type="journal article" date="2012" name="Proc. Natl. Acad. Sci. U.S.A.">
        <title>Genome streamlining and chemical defense in a coral reef symbiosis.</title>
        <authorList>
            <person name="Kwan J.C."/>
            <person name="Donia M.S."/>
            <person name="Han A.W."/>
            <person name="Hirose E."/>
            <person name="Haygood M.G."/>
            <person name="Schmidt E.W."/>
        </authorList>
    </citation>
    <scope>NUCLEOTIDE SEQUENCE [LARGE SCALE GENOMIC DNA]</scope>
    <source>
        <strain evidence="2 3">L2</strain>
    </source>
</reference>
<evidence type="ECO:0000256" key="1">
    <source>
        <dbReference type="SAM" id="Phobius"/>
    </source>
</evidence>
<proteinExistence type="predicted"/>
<keyword evidence="1" id="KW-0812">Transmembrane</keyword>
<keyword evidence="1" id="KW-1133">Transmembrane helix</keyword>
<dbReference type="STRING" id="1193729.A1OE_848"/>
<dbReference type="EMBL" id="CP003539">
    <property type="protein sequence ID" value="AFX99033.1"/>
    <property type="molecule type" value="Genomic_DNA"/>
</dbReference>
<dbReference type="KEGG" id="thal:A1OE_848"/>
<evidence type="ECO:0000313" key="2">
    <source>
        <dbReference type="EMBL" id="AFX99033.1"/>
    </source>
</evidence>
<protein>
    <submittedName>
        <fullName evidence="2">Uncharacterized protein</fullName>
    </submittedName>
</protein>
<feature type="transmembrane region" description="Helical" evidence="1">
    <location>
        <begin position="21"/>
        <end position="37"/>
    </location>
</feature>
<dbReference type="AlphaFoldDB" id="K7Z4T8"/>
<accession>K7Z4T8</accession>
<dbReference type="Proteomes" id="UP000010077">
    <property type="component" value="Chromosome"/>
</dbReference>
<dbReference type="HOGENOM" id="CLU_3197401_0_0_5"/>
<gene>
    <name evidence="2" type="ORF">A1OE_848</name>
</gene>
<evidence type="ECO:0000313" key="3">
    <source>
        <dbReference type="Proteomes" id="UP000010077"/>
    </source>
</evidence>
<keyword evidence="1" id="KW-0472">Membrane</keyword>
<sequence>MYKKYKFFSEYKHNTHFYKQNTCIVILLAFLIKNLFLNNNTTINL</sequence>